<evidence type="ECO:0000256" key="1">
    <source>
        <dbReference type="SAM" id="Phobius"/>
    </source>
</evidence>
<dbReference type="InterPro" id="IPR008910">
    <property type="entry name" value="MSC_TM_helix"/>
</dbReference>
<dbReference type="EMBL" id="JAQOUE010000002">
    <property type="protein sequence ID" value="MDT7043904.1"/>
    <property type="molecule type" value="Genomic_DNA"/>
</dbReference>
<proteinExistence type="predicted"/>
<accession>A0ABU3KBN1</accession>
<protein>
    <submittedName>
        <fullName evidence="2">Mechanosensitive ion channel</fullName>
    </submittedName>
</protein>
<dbReference type="PANTHER" id="PTHR30221:SF1">
    <property type="entry name" value="SMALL-CONDUCTANCE MECHANOSENSITIVE CHANNEL"/>
    <property type="match status" value="1"/>
</dbReference>
<keyword evidence="1" id="KW-0472">Membrane</keyword>
<evidence type="ECO:0000313" key="2">
    <source>
        <dbReference type="EMBL" id="MDT7043904.1"/>
    </source>
</evidence>
<evidence type="ECO:0000313" key="3">
    <source>
        <dbReference type="Proteomes" id="UP001250932"/>
    </source>
</evidence>
<keyword evidence="1" id="KW-1133">Transmembrane helix</keyword>
<dbReference type="PANTHER" id="PTHR30221">
    <property type="entry name" value="SMALL-CONDUCTANCE MECHANOSENSITIVE CHANNEL"/>
    <property type="match status" value="1"/>
</dbReference>
<dbReference type="Gene3D" id="1.10.287.1260">
    <property type="match status" value="1"/>
</dbReference>
<dbReference type="Pfam" id="PF05552">
    <property type="entry name" value="MS_channel_1st_1"/>
    <property type="match status" value="2"/>
</dbReference>
<sequence>MNESPLILPLQESLYDSLDMIITFLPNIVGALVLLTIGIIVGRLVSSAMRRIMAFANMDRHLDNWGITQFFQQFGIQQPGATLVGALSFWFIVLLFLISAARTLELDVITEALISLAYALPDLVLAILIVLVGLFGAKALRTLVTTLFDTTGLPAARMAGNLVYALCALVVGIMAAAKLGFDTSFLGSFILILAAGSVATLALSIGLGAGPAIRNLIGTYSVRHFIQVGQQVQVGDMTGTVLDLTSMVIVLEVNGKKVVIPASRLNDNPTTINPQQS</sequence>
<feature type="transmembrane region" description="Helical" evidence="1">
    <location>
        <begin position="20"/>
        <end position="45"/>
    </location>
</feature>
<organism evidence="2 3">
    <name type="scientific">Candidatus Nitronereus thalassa</name>
    <dbReference type="NCBI Taxonomy" id="3020898"/>
    <lineage>
        <taxon>Bacteria</taxon>
        <taxon>Pseudomonadati</taxon>
        <taxon>Nitrospirota</taxon>
        <taxon>Nitrospiria</taxon>
        <taxon>Nitrospirales</taxon>
        <taxon>Nitrospiraceae</taxon>
        <taxon>Candidatus Nitronereus</taxon>
    </lineage>
</organism>
<feature type="transmembrane region" description="Helical" evidence="1">
    <location>
        <begin position="158"/>
        <end position="177"/>
    </location>
</feature>
<keyword evidence="1" id="KW-0812">Transmembrane</keyword>
<gene>
    <name evidence="2" type="ORF">PPG34_16250</name>
</gene>
<dbReference type="InterPro" id="IPR045275">
    <property type="entry name" value="MscS_archaea/bacteria_type"/>
</dbReference>
<dbReference type="RefSeq" id="WP_313834490.1">
    <property type="nucleotide sequence ID" value="NZ_JAQOUE010000002.1"/>
</dbReference>
<feature type="transmembrane region" description="Helical" evidence="1">
    <location>
        <begin position="113"/>
        <end position="137"/>
    </location>
</feature>
<feature type="transmembrane region" description="Helical" evidence="1">
    <location>
        <begin position="81"/>
        <end position="101"/>
    </location>
</feature>
<name>A0ABU3KBN1_9BACT</name>
<dbReference type="Proteomes" id="UP001250932">
    <property type="component" value="Unassembled WGS sequence"/>
</dbReference>
<feature type="transmembrane region" description="Helical" evidence="1">
    <location>
        <begin position="189"/>
        <end position="213"/>
    </location>
</feature>
<comment type="caution">
    <text evidence="2">The sequence shown here is derived from an EMBL/GenBank/DDBJ whole genome shotgun (WGS) entry which is preliminary data.</text>
</comment>
<reference evidence="2 3" key="1">
    <citation type="journal article" date="2023" name="ISME J.">
        <title>Cultivation and genomic characterization of novel and ubiquitous marine nitrite-oxidizing bacteria from the Nitrospirales.</title>
        <authorList>
            <person name="Mueller A.J."/>
            <person name="Daebeler A."/>
            <person name="Herbold C.W."/>
            <person name="Kirkegaard R.H."/>
            <person name="Daims H."/>
        </authorList>
    </citation>
    <scope>NUCLEOTIDE SEQUENCE [LARGE SCALE GENOMIC DNA]</scope>
    <source>
        <strain evidence="2 3">EB</strain>
    </source>
</reference>
<keyword evidence="3" id="KW-1185">Reference proteome</keyword>